<reference evidence="3 4" key="1">
    <citation type="submission" date="2017-11" db="EMBL/GenBank/DDBJ databases">
        <title>Genomic Encyclopedia of Archaeal and Bacterial Type Strains, Phase II (KMG-II): From Individual Species to Whole Genera.</title>
        <authorList>
            <person name="Goeker M."/>
        </authorList>
    </citation>
    <scope>NUCLEOTIDE SEQUENCE [LARGE SCALE GENOMIC DNA]</scope>
    <source>
        <strain evidence="3 4">DSM 28175</strain>
    </source>
</reference>
<evidence type="ECO:0000313" key="4">
    <source>
        <dbReference type="Proteomes" id="UP000242687"/>
    </source>
</evidence>
<feature type="compositionally biased region" description="Basic and acidic residues" evidence="1">
    <location>
        <begin position="47"/>
        <end position="74"/>
    </location>
</feature>
<dbReference type="Proteomes" id="UP000242687">
    <property type="component" value="Unassembled WGS sequence"/>
</dbReference>
<feature type="region of interest" description="Disordered" evidence="1">
    <location>
        <begin position="40"/>
        <end position="74"/>
    </location>
</feature>
<protein>
    <recommendedName>
        <fullName evidence="2">Hypervirulence associated protein TUDOR domain-containing protein</fullName>
    </recommendedName>
</protein>
<sequence>MQGSFTMKKGDEVTWKWGKGKAEGEIVEKHNKPVSKTIKGSKIKRNASKDEPAYEIKQEDGGKVIKSESELKKA</sequence>
<evidence type="ECO:0000259" key="2">
    <source>
        <dbReference type="Pfam" id="PF11160"/>
    </source>
</evidence>
<proteinExistence type="predicted"/>
<dbReference type="Pfam" id="PF11160">
    <property type="entry name" value="Hva1_TUDOR"/>
    <property type="match status" value="1"/>
</dbReference>
<dbReference type="AlphaFoldDB" id="A0A2H9VN14"/>
<feature type="domain" description="Hypervirulence associated protein TUDOR" evidence="2">
    <location>
        <begin position="10"/>
        <end position="71"/>
    </location>
</feature>
<accession>A0A2H9VN14</accession>
<comment type="caution">
    <text evidence="3">The sequence shown here is derived from an EMBL/GenBank/DDBJ whole genome shotgun (WGS) entry which is preliminary data.</text>
</comment>
<name>A0A2H9VN14_9SPHI</name>
<dbReference type="EMBL" id="PGFJ01000002">
    <property type="protein sequence ID" value="PJJ79703.1"/>
    <property type="molecule type" value="Genomic_DNA"/>
</dbReference>
<evidence type="ECO:0000313" key="3">
    <source>
        <dbReference type="EMBL" id="PJJ79703.1"/>
    </source>
</evidence>
<dbReference type="InterPro" id="IPR021331">
    <property type="entry name" value="Hva1_TUDOR"/>
</dbReference>
<evidence type="ECO:0000256" key="1">
    <source>
        <dbReference type="SAM" id="MobiDB-lite"/>
    </source>
</evidence>
<keyword evidence="4" id="KW-1185">Reference proteome</keyword>
<gene>
    <name evidence="3" type="ORF">CLV57_2840</name>
</gene>
<organism evidence="3 4">
    <name type="scientific">Mucilaginibacter auburnensis</name>
    <dbReference type="NCBI Taxonomy" id="1457233"/>
    <lineage>
        <taxon>Bacteria</taxon>
        <taxon>Pseudomonadati</taxon>
        <taxon>Bacteroidota</taxon>
        <taxon>Sphingobacteriia</taxon>
        <taxon>Sphingobacteriales</taxon>
        <taxon>Sphingobacteriaceae</taxon>
        <taxon>Mucilaginibacter</taxon>
    </lineage>
</organism>